<protein>
    <submittedName>
        <fullName evidence="2">Uncharacterized protein</fullName>
    </submittedName>
</protein>
<dbReference type="PROSITE" id="PS51257">
    <property type="entry name" value="PROKAR_LIPOPROTEIN"/>
    <property type="match status" value="1"/>
</dbReference>
<evidence type="ECO:0000313" key="3">
    <source>
        <dbReference type="Proteomes" id="UP001320876"/>
    </source>
</evidence>
<organism evidence="2 3">
    <name type="scientific">Luteolibacter arcticus</name>
    <dbReference type="NCBI Taxonomy" id="1581411"/>
    <lineage>
        <taxon>Bacteria</taxon>
        <taxon>Pseudomonadati</taxon>
        <taxon>Verrucomicrobiota</taxon>
        <taxon>Verrucomicrobiia</taxon>
        <taxon>Verrucomicrobiales</taxon>
        <taxon>Verrucomicrobiaceae</taxon>
        <taxon>Luteolibacter</taxon>
    </lineage>
</organism>
<keyword evidence="3" id="KW-1185">Reference proteome</keyword>
<feature type="signal peptide" evidence="1">
    <location>
        <begin position="1"/>
        <end position="18"/>
    </location>
</feature>
<proteinExistence type="predicted"/>
<evidence type="ECO:0000313" key="2">
    <source>
        <dbReference type="EMBL" id="MCW1924997.1"/>
    </source>
</evidence>
<feature type="chain" id="PRO_5046389143" evidence="1">
    <location>
        <begin position="19"/>
        <end position="181"/>
    </location>
</feature>
<accession>A0ABT3GNA4</accession>
<dbReference type="Proteomes" id="UP001320876">
    <property type="component" value="Unassembled WGS sequence"/>
</dbReference>
<gene>
    <name evidence="2" type="ORF">OKA05_20710</name>
</gene>
<sequence length="181" mass="19935">MKMFLWSILVSLALACHAAGWIHVEPADHAKQLASSDFAGIVEVTSLADTGRKKVMFGNEVAFREVKVTLKVLSPFKGGKDGQLDCMIYRRPTDDELIADGMPRKDVLNASLNLATDESLHLFLVAIRRNERLMAYLVKSGDTFVPVTGDEKASQSLHRLEMANQLSVPEAGEEKPGPVER</sequence>
<dbReference type="RefSeq" id="WP_264489105.1">
    <property type="nucleotide sequence ID" value="NZ_JAPDDT010000011.1"/>
</dbReference>
<dbReference type="EMBL" id="JAPDDT010000011">
    <property type="protein sequence ID" value="MCW1924997.1"/>
    <property type="molecule type" value="Genomic_DNA"/>
</dbReference>
<keyword evidence="1" id="KW-0732">Signal</keyword>
<reference evidence="2 3" key="1">
    <citation type="submission" date="2022-10" db="EMBL/GenBank/DDBJ databases">
        <title>Luteolibacter arcticus strain CCTCC AB 2014275, whole genome shotgun sequencing project.</title>
        <authorList>
            <person name="Zhao G."/>
            <person name="Shen L."/>
        </authorList>
    </citation>
    <scope>NUCLEOTIDE SEQUENCE [LARGE SCALE GENOMIC DNA]</scope>
    <source>
        <strain evidence="2 3">CCTCC AB 2014275</strain>
    </source>
</reference>
<evidence type="ECO:0000256" key="1">
    <source>
        <dbReference type="SAM" id="SignalP"/>
    </source>
</evidence>
<name>A0ABT3GNA4_9BACT</name>
<comment type="caution">
    <text evidence="2">The sequence shown here is derived from an EMBL/GenBank/DDBJ whole genome shotgun (WGS) entry which is preliminary data.</text>
</comment>